<dbReference type="Pfam" id="PF04679">
    <property type="entry name" value="DNA_ligase_A_C"/>
    <property type="match status" value="1"/>
</dbReference>
<dbReference type="RefSeq" id="WP_121586600.1">
    <property type="nucleotide sequence ID" value="NZ_RCHT01000007.1"/>
</dbReference>
<dbReference type="InterPro" id="IPR012340">
    <property type="entry name" value="NA-bd_OB-fold"/>
</dbReference>
<accession>A0A498CN50</accession>
<evidence type="ECO:0000259" key="5">
    <source>
        <dbReference type="PROSITE" id="PS50160"/>
    </source>
</evidence>
<dbReference type="InterPro" id="IPR012310">
    <property type="entry name" value="DNA_ligase_ATP-dep_cent"/>
</dbReference>
<dbReference type="PROSITE" id="PS50160">
    <property type="entry name" value="DNA_LIGASE_A3"/>
    <property type="match status" value="1"/>
</dbReference>
<sequence>MDIFDEKDVKPMLIGADAEAFDDPDFLYELKLDGERAIVYLDPKHGTELRNKRNKRMLPVFPELSELHRQAKGRCILDGEYIVLKDGKPNFSEVQRRSLMSNPFRIRLAADKLPASFVAYDILYLDGTQLTGLPLTERKDILRRTVSESGLMAVSRVVERGGVELYKLTEQAGLEGIVAKRRDSRYYLDKRTKDWIKCKNLLDDDFVVCGYIRKSDHMTSIVLGQYDGPTLVYKGHVTLGVSGEDFRRIEAHNTVAAPAMEVPAGHGNEQAEWITPDLVCTVKFMEQTANGGMRQPVFKGLRDDKAAHECKVVK</sequence>
<feature type="domain" description="ATP-dependent DNA ligase family profile" evidence="5">
    <location>
        <begin position="108"/>
        <end position="235"/>
    </location>
</feature>
<keyword evidence="7" id="KW-1185">Reference proteome</keyword>
<dbReference type="Pfam" id="PF01068">
    <property type="entry name" value="DNA_ligase_A_M"/>
    <property type="match status" value="1"/>
</dbReference>
<keyword evidence="3 6" id="KW-0436">Ligase</keyword>
<comment type="caution">
    <text evidence="6">The sequence shown here is derived from an EMBL/GenBank/DDBJ whole genome shotgun (WGS) entry which is preliminary data.</text>
</comment>
<dbReference type="GO" id="GO:0006310">
    <property type="term" value="P:DNA recombination"/>
    <property type="evidence" value="ECO:0007669"/>
    <property type="project" value="InterPro"/>
</dbReference>
<dbReference type="PANTHER" id="PTHR45674">
    <property type="entry name" value="DNA LIGASE 1/3 FAMILY MEMBER"/>
    <property type="match status" value="1"/>
</dbReference>
<dbReference type="SUPFAM" id="SSF56091">
    <property type="entry name" value="DNA ligase/mRNA capping enzyme, catalytic domain"/>
    <property type="match status" value="1"/>
</dbReference>
<dbReference type="Gene3D" id="3.30.1490.70">
    <property type="match status" value="1"/>
</dbReference>
<dbReference type="EC" id="6.5.1.1" evidence="2"/>
<evidence type="ECO:0000256" key="4">
    <source>
        <dbReference type="ARBA" id="ARBA00034003"/>
    </source>
</evidence>
<evidence type="ECO:0000256" key="1">
    <source>
        <dbReference type="ARBA" id="ARBA00007572"/>
    </source>
</evidence>
<evidence type="ECO:0000313" key="6">
    <source>
        <dbReference type="EMBL" id="RLL12114.1"/>
    </source>
</evidence>
<dbReference type="PROSITE" id="PS00697">
    <property type="entry name" value="DNA_LIGASE_A1"/>
    <property type="match status" value="1"/>
</dbReference>
<dbReference type="AlphaFoldDB" id="A0A498CN50"/>
<dbReference type="CDD" id="cd07971">
    <property type="entry name" value="OBF_DNA_ligase_LigD"/>
    <property type="match status" value="1"/>
</dbReference>
<comment type="similarity">
    <text evidence="1">Belongs to the ATP-dependent DNA ligase family.</text>
</comment>
<protein>
    <recommendedName>
        <fullName evidence="2">DNA ligase (ATP)</fullName>
        <ecNumber evidence="2">6.5.1.1</ecNumber>
    </recommendedName>
</protein>
<dbReference type="GO" id="GO:0005524">
    <property type="term" value="F:ATP binding"/>
    <property type="evidence" value="ECO:0007669"/>
    <property type="project" value="InterPro"/>
</dbReference>
<dbReference type="Proteomes" id="UP000276301">
    <property type="component" value="Unassembled WGS sequence"/>
</dbReference>
<comment type="catalytic activity">
    <reaction evidence="4">
        <text>ATP + (deoxyribonucleotide)n-3'-hydroxyl + 5'-phospho-(deoxyribonucleotide)m = (deoxyribonucleotide)n+m + AMP + diphosphate.</text>
        <dbReference type="EC" id="6.5.1.1"/>
    </reaction>
</comment>
<organism evidence="6 7">
    <name type="scientific">Anaerotruncus massiliensis</name>
    <name type="common">ex Liu et al. 2021</name>
    <dbReference type="NCBI Taxonomy" id="2321404"/>
    <lineage>
        <taxon>Bacteria</taxon>
        <taxon>Bacillati</taxon>
        <taxon>Bacillota</taxon>
        <taxon>Clostridia</taxon>
        <taxon>Eubacteriales</taxon>
        <taxon>Oscillospiraceae</taxon>
        <taxon>Anaerotruncus</taxon>
    </lineage>
</organism>
<dbReference type="Gene3D" id="2.40.50.140">
    <property type="entry name" value="Nucleic acid-binding proteins"/>
    <property type="match status" value="1"/>
</dbReference>
<name>A0A498CN50_9FIRM</name>
<proteinExistence type="inferred from homology"/>
<dbReference type="InterPro" id="IPR016059">
    <property type="entry name" value="DNA_ligase_ATP-dep_CS"/>
</dbReference>
<evidence type="ECO:0000256" key="3">
    <source>
        <dbReference type="ARBA" id="ARBA00022598"/>
    </source>
</evidence>
<evidence type="ECO:0000313" key="7">
    <source>
        <dbReference type="Proteomes" id="UP000276301"/>
    </source>
</evidence>
<dbReference type="InterPro" id="IPR050191">
    <property type="entry name" value="ATP-dep_DNA_ligase"/>
</dbReference>
<dbReference type="GO" id="GO:0003910">
    <property type="term" value="F:DNA ligase (ATP) activity"/>
    <property type="evidence" value="ECO:0007669"/>
    <property type="project" value="UniProtKB-EC"/>
</dbReference>
<dbReference type="Gene3D" id="3.30.470.30">
    <property type="entry name" value="DNA ligase/mRNA capping enzyme"/>
    <property type="match status" value="1"/>
</dbReference>
<dbReference type="SUPFAM" id="SSF50249">
    <property type="entry name" value="Nucleic acid-binding proteins"/>
    <property type="match status" value="1"/>
</dbReference>
<dbReference type="CDD" id="cd07906">
    <property type="entry name" value="Adenylation_DNA_ligase_LigD_LigC"/>
    <property type="match status" value="1"/>
</dbReference>
<dbReference type="InterPro" id="IPR012309">
    <property type="entry name" value="DNA_ligase_ATP-dep_C"/>
</dbReference>
<evidence type="ECO:0000256" key="2">
    <source>
        <dbReference type="ARBA" id="ARBA00012727"/>
    </source>
</evidence>
<dbReference type="PANTHER" id="PTHR45674:SF4">
    <property type="entry name" value="DNA LIGASE 1"/>
    <property type="match status" value="1"/>
</dbReference>
<reference evidence="6 7" key="1">
    <citation type="submission" date="2018-10" db="EMBL/GenBank/DDBJ databases">
        <title>Anaerotruncus faecis sp. nov., isolated from human feces.</title>
        <authorList>
            <person name="Wang Y.-J."/>
        </authorList>
    </citation>
    <scope>NUCLEOTIDE SEQUENCE [LARGE SCALE GENOMIC DNA]</scope>
    <source>
        <strain evidence="6 7">22A2-44</strain>
    </source>
</reference>
<gene>
    <name evidence="6" type="ORF">D4A47_06195</name>
</gene>
<dbReference type="GO" id="GO:0006281">
    <property type="term" value="P:DNA repair"/>
    <property type="evidence" value="ECO:0007669"/>
    <property type="project" value="InterPro"/>
</dbReference>
<dbReference type="EMBL" id="RCHT01000007">
    <property type="protein sequence ID" value="RLL12114.1"/>
    <property type="molecule type" value="Genomic_DNA"/>
</dbReference>